<dbReference type="AlphaFoldDB" id="A0A0A9ALB4"/>
<proteinExistence type="predicted"/>
<organism evidence="1">
    <name type="scientific">Arundo donax</name>
    <name type="common">Giant reed</name>
    <name type="synonym">Donax arundinaceus</name>
    <dbReference type="NCBI Taxonomy" id="35708"/>
    <lineage>
        <taxon>Eukaryota</taxon>
        <taxon>Viridiplantae</taxon>
        <taxon>Streptophyta</taxon>
        <taxon>Embryophyta</taxon>
        <taxon>Tracheophyta</taxon>
        <taxon>Spermatophyta</taxon>
        <taxon>Magnoliopsida</taxon>
        <taxon>Liliopsida</taxon>
        <taxon>Poales</taxon>
        <taxon>Poaceae</taxon>
        <taxon>PACMAD clade</taxon>
        <taxon>Arundinoideae</taxon>
        <taxon>Arundineae</taxon>
        <taxon>Arundo</taxon>
    </lineage>
</organism>
<sequence>MATPSEETIVYQNYYCSLQEGVPKIMFQDVVCGSVEPRGEFEALAWRSQLPTYYNCDYYCEIIHLGTTAAKRKRSTRNGIALP</sequence>
<reference evidence="1" key="2">
    <citation type="journal article" date="2015" name="Data Brief">
        <title>Shoot transcriptome of the giant reed, Arundo donax.</title>
        <authorList>
            <person name="Barrero R.A."/>
            <person name="Guerrero F.D."/>
            <person name="Moolhuijzen P."/>
            <person name="Goolsby J.A."/>
            <person name="Tidwell J."/>
            <person name="Bellgard S.E."/>
            <person name="Bellgard M.I."/>
        </authorList>
    </citation>
    <scope>NUCLEOTIDE SEQUENCE</scope>
    <source>
        <tissue evidence="1">Shoot tissue taken approximately 20 cm above the soil surface</tissue>
    </source>
</reference>
<reference evidence="1" key="1">
    <citation type="submission" date="2014-09" db="EMBL/GenBank/DDBJ databases">
        <authorList>
            <person name="Magalhaes I.L.F."/>
            <person name="Oliveira U."/>
            <person name="Santos F.R."/>
            <person name="Vidigal T.H.D.A."/>
            <person name="Brescovit A.D."/>
            <person name="Santos A.J."/>
        </authorList>
    </citation>
    <scope>NUCLEOTIDE SEQUENCE</scope>
    <source>
        <tissue evidence="1">Shoot tissue taken approximately 20 cm above the soil surface</tissue>
    </source>
</reference>
<evidence type="ECO:0000313" key="1">
    <source>
        <dbReference type="EMBL" id="JAD52489.1"/>
    </source>
</evidence>
<protein>
    <submittedName>
        <fullName evidence="1">Uncharacterized protein</fullName>
    </submittedName>
</protein>
<name>A0A0A9ALB4_ARUDO</name>
<accession>A0A0A9ALB4</accession>
<dbReference type="EMBL" id="GBRH01245406">
    <property type="protein sequence ID" value="JAD52489.1"/>
    <property type="molecule type" value="Transcribed_RNA"/>
</dbReference>